<keyword evidence="3" id="KW-1185">Reference proteome</keyword>
<evidence type="ECO:0000256" key="1">
    <source>
        <dbReference type="SAM" id="MobiDB-lite"/>
    </source>
</evidence>
<dbReference type="EMBL" id="JH994033">
    <property type="protein sequence ID" value="ELQ74647.1"/>
    <property type="molecule type" value="Genomic_DNA"/>
</dbReference>
<reference evidence="2 3" key="1">
    <citation type="journal article" date="2012" name="PLoS Pathog.">
        <title>The genome of the obligate intracellular parasite Trachipleistophora hominis: new insights into microsporidian genome dynamics and reductive evolution.</title>
        <authorList>
            <person name="Heinz E."/>
            <person name="Williams T.A."/>
            <person name="Nakjang S."/>
            <person name="Noel C.J."/>
            <person name="Swan D.C."/>
            <person name="Goldberg A.V."/>
            <person name="Harris S.R."/>
            <person name="Weinmaier T."/>
            <person name="Markert S."/>
            <person name="Becher D."/>
            <person name="Bernhardt J."/>
            <person name="Dagan T."/>
            <person name="Hacker C."/>
            <person name="Lucocq J.M."/>
            <person name="Schweder T."/>
            <person name="Rattei T."/>
            <person name="Hall N."/>
            <person name="Hirt R.P."/>
            <person name="Embley T.M."/>
        </authorList>
    </citation>
    <scope>NUCLEOTIDE SEQUENCE [LARGE SCALE GENOMIC DNA]</scope>
</reference>
<protein>
    <submittedName>
        <fullName evidence="2">Uncharacterized protein</fullName>
    </submittedName>
</protein>
<dbReference type="OMA" id="CMKKMER"/>
<sequence length="123" mass="14876">MSNRIQNRTLTRRNAKKLNENTTKKKRKIPSTTAKNRVSRLNNINYYEITSEGMSKSKESDYVKRLESPENSFRVKISDSFNWSEYDRYLREEIEQETYENECLITHAELFIDCMKKMEREFE</sequence>
<dbReference type="Proteomes" id="UP000011185">
    <property type="component" value="Unassembled WGS sequence"/>
</dbReference>
<dbReference type="HOGENOM" id="CLU_2016817_0_0_1"/>
<dbReference type="OrthoDB" id="10455450at2759"/>
<gene>
    <name evidence="2" type="ORF">THOM_2431</name>
</gene>
<dbReference type="VEuPathDB" id="MicrosporidiaDB:THOM_2431"/>
<name>L7JV74_TRAHO</name>
<accession>L7JV74</accession>
<dbReference type="InParanoid" id="L7JV74"/>
<evidence type="ECO:0000313" key="2">
    <source>
        <dbReference type="EMBL" id="ELQ74647.1"/>
    </source>
</evidence>
<dbReference type="AlphaFoldDB" id="L7JV74"/>
<feature type="region of interest" description="Disordered" evidence="1">
    <location>
        <begin position="1"/>
        <end position="35"/>
    </location>
</feature>
<evidence type="ECO:0000313" key="3">
    <source>
        <dbReference type="Proteomes" id="UP000011185"/>
    </source>
</evidence>
<proteinExistence type="predicted"/>
<organism evidence="2 3">
    <name type="scientific">Trachipleistophora hominis</name>
    <name type="common">Microsporidian parasite</name>
    <dbReference type="NCBI Taxonomy" id="72359"/>
    <lineage>
        <taxon>Eukaryota</taxon>
        <taxon>Fungi</taxon>
        <taxon>Fungi incertae sedis</taxon>
        <taxon>Microsporidia</taxon>
        <taxon>Pleistophoridae</taxon>
        <taxon>Trachipleistophora</taxon>
    </lineage>
</organism>